<name>A0A4S2KUU4_9HYME</name>
<dbReference type="EMBL" id="QBLH01000893">
    <property type="protein sequence ID" value="TGZ53795.1"/>
    <property type="molecule type" value="Genomic_DNA"/>
</dbReference>
<keyword evidence="2" id="KW-1185">Reference proteome</keyword>
<protein>
    <submittedName>
        <fullName evidence="1">Uncharacterized protein</fullName>
    </submittedName>
</protein>
<accession>A0A4S2KUU4</accession>
<organism evidence="1 2">
    <name type="scientific">Temnothorax longispinosus</name>
    <dbReference type="NCBI Taxonomy" id="300112"/>
    <lineage>
        <taxon>Eukaryota</taxon>
        <taxon>Metazoa</taxon>
        <taxon>Ecdysozoa</taxon>
        <taxon>Arthropoda</taxon>
        <taxon>Hexapoda</taxon>
        <taxon>Insecta</taxon>
        <taxon>Pterygota</taxon>
        <taxon>Neoptera</taxon>
        <taxon>Endopterygota</taxon>
        <taxon>Hymenoptera</taxon>
        <taxon>Apocrita</taxon>
        <taxon>Aculeata</taxon>
        <taxon>Formicoidea</taxon>
        <taxon>Formicidae</taxon>
        <taxon>Myrmicinae</taxon>
        <taxon>Temnothorax</taxon>
    </lineage>
</organism>
<comment type="caution">
    <text evidence="1">The sequence shown here is derived from an EMBL/GenBank/DDBJ whole genome shotgun (WGS) entry which is preliminary data.</text>
</comment>
<evidence type="ECO:0000313" key="1">
    <source>
        <dbReference type="EMBL" id="TGZ53795.1"/>
    </source>
</evidence>
<reference evidence="1 2" key="1">
    <citation type="journal article" date="2019" name="Philos. Trans. R. Soc. Lond., B, Biol. Sci.">
        <title>Ant behaviour and brain gene expression of defending hosts depend on the ecological success of the intruding social parasite.</title>
        <authorList>
            <person name="Kaur R."/>
            <person name="Stoldt M."/>
            <person name="Jongepier E."/>
            <person name="Feldmeyer B."/>
            <person name="Menzel F."/>
            <person name="Bornberg-Bauer E."/>
            <person name="Foitzik S."/>
        </authorList>
    </citation>
    <scope>NUCLEOTIDE SEQUENCE [LARGE SCALE GENOMIC DNA]</scope>
    <source>
        <tissue evidence="1">Whole body</tissue>
    </source>
</reference>
<dbReference type="Proteomes" id="UP000310200">
    <property type="component" value="Unassembled WGS sequence"/>
</dbReference>
<evidence type="ECO:0000313" key="2">
    <source>
        <dbReference type="Proteomes" id="UP000310200"/>
    </source>
</evidence>
<gene>
    <name evidence="1" type="ORF">DBV15_10188</name>
</gene>
<proteinExistence type="predicted"/>
<sequence length="284" mass="31700">MPVYIIDEMTTSIEGYTYLGSSLVVEPSVASAAKKRSNSVNEEKTAVEDPGPVEYARITEDDDDDDVAPGRTTRPDAIHASQRLSVGVPTSNKENKRSAGNTIILILSSPTPNPSGPYIPAYPIECLFLLAGVAAPPYQNLRSARSATDGDFQAGIFSHRTYMNSKLGNLRLKKTIIYDCNAFFEKFRDNTLVIDEDNDRRIEQERQKYPSTCTHIPAGAHKREDESFLFSTWNEQRDPVTESTLGEPIILTGIHVGPIFRKLGANLRTYTDFDCSCRQQQFQR</sequence>
<dbReference type="AlphaFoldDB" id="A0A4S2KUU4"/>